<reference evidence="6 7" key="1">
    <citation type="submission" date="2023-05" db="EMBL/GenBank/DDBJ databases">
        <title>B98-5 Cell Line De Novo Hybrid Assembly: An Optical Mapping Approach.</title>
        <authorList>
            <person name="Kananen K."/>
            <person name="Auerbach J.A."/>
            <person name="Kautto E."/>
            <person name="Blachly J.S."/>
        </authorList>
    </citation>
    <scope>NUCLEOTIDE SEQUENCE [LARGE SCALE GENOMIC DNA]</scope>
    <source>
        <strain evidence="6">B95-8</strain>
        <tissue evidence="6">Cell line</tissue>
    </source>
</reference>
<organism evidence="6 7">
    <name type="scientific">Saguinus oedipus</name>
    <name type="common">Cotton-top tamarin</name>
    <name type="synonym">Oedipomidas oedipus</name>
    <dbReference type="NCBI Taxonomy" id="9490"/>
    <lineage>
        <taxon>Eukaryota</taxon>
        <taxon>Metazoa</taxon>
        <taxon>Chordata</taxon>
        <taxon>Craniata</taxon>
        <taxon>Vertebrata</taxon>
        <taxon>Euteleostomi</taxon>
        <taxon>Mammalia</taxon>
        <taxon>Eutheria</taxon>
        <taxon>Euarchontoglires</taxon>
        <taxon>Primates</taxon>
        <taxon>Haplorrhini</taxon>
        <taxon>Platyrrhini</taxon>
        <taxon>Cebidae</taxon>
        <taxon>Callitrichinae</taxon>
        <taxon>Saguinus</taxon>
    </lineage>
</organism>
<protein>
    <recommendedName>
        <fullName evidence="5">60S ribosomal protein L35</fullName>
    </recommendedName>
</protein>
<accession>A0ABQ9WAZ1</accession>
<evidence type="ECO:0000313" key="7">
    <source>
        <dbReference type="Proteomes" id="UP001266305"/>
    </source>
</evidence>
<evidence type="ECO:0000256" key="4">
    <source>
        <dbReference type="ARBA" id="ARBA00023274"/>
    </source>
</evidence>
<dbReference type="Gene3D" id="1.10.287.310">
    <property type="match status" value="1"/>
</dbReference>
<gene>
    <name evidence="6" type="ORF">P7K49_000185</name>
</gene>
<comment type="subunit">
    <text evidence="2">Component of the large ribosomal subunit.</text>
</comment>
<evidence type="ECO:0000256" key="1">
    <source>
        <dbReference type="ARBA" id="ARBA00009254"/>
    </source>
</evidence>
<evidence type="ECO:0000256" key="2">
    <source>
        <dbReference type="ARBA" id="ARBA00011133"/>
    </source>
</evidence>
<sequence length="155" mass="17520">MPSTVLAFEVRSRLSLPLHKPEPPLWCLLMAADSQASLHRCHLKYLLFPKLLKVLGCETQGFSEKLKRLHPRTPAVYPPSFYIQNIDTVPSNLLFADHLRVSTAMLRAMTKMKSGDLLRKKEEELLKQLGNLKVELSQLRVVKVTGSTASELSKI</sequence>
<keyword evidence="4" id="KW-0687">Ribonucleoprotein</keyword>
<comment type="similarity">
    <text evidence="1">Belongs to the universal ribosomal protein uL29 family.</text>
</comment>
<comment type="caution">
    <text evidence="6">The sequence shown here is derived from an EMBL/GenBank/DDBJ whole genome shotgun (WGS) entry which is preliminary data.</text>
</comment>
<dbReference type="InterPro" id="IPR001854">
    <property type="entry name" value="Ribosomal_uL29"/>
</dbReference>
<keyword evidence="7" id="KW-1185">Reference proteome</keyword>
<dbReference type="InterPro" id="IPR036049">
    <property type="entry name" value="Ribosomal_uL29_sf"/>
</dbReference>
<dbReference type="EMBL" id="JASSZA010000001">
    <property type="protein sequence ID" value="KAK2118799.1"/>
    <property type="molecule type" value="Genomic_DNA"/>
</dbReference>
<name>A0ABQ9WAZ1_SAGOE</name>
<evidence type="ECO:0000256" key="5">
    <source>
        <dbReference type="ARBA" id="ARBA00035334"/>
    </source>
</evidence>
<dbReference type="SUPFAM" id="SSF46561">
    <property type="entry name" value="Ribosomal protein L29 (L29p)"/>
    <property type="match status" value="1"/>
</dbReference>
<proteinExistence type="inferred from homology"/>
<evidence type="ECO:0000313" key="6">
    <source>
        <dbReference type="EMBL" id="KAK2118799.1"/>
    </source>
</evidence>
<keyword evidence="3" id="KW-0689">Ribosomal protein</keyword>
<evidence type="ECO:0000256" key="3">
    <source>
        <dbReference type="ARBA" id="ARBA00022980"/>
    </source>
</evidence>
<dbReference type="Proteomes" id="UP001266305">
    <property type="component" value="Unassembled WGS sequence"/>
</dbReference>
<dbReference type="Pfam" id="PF00831">
    <property type="entry name" value="Ribosomal_L29"/>
    <property type="match status" value="1"/>
</dbReference>